<accession>A0A0E4FUV3</accession>
<protein>
    <submittedName>
        <fullName evidence="1">Uncharacterized protein</fullName>
    </submittedName>
</protein>
<dbReference type="AlphaFoldDB" id="A0A0E4FUV3"/>
<evidence type="ECO:0000313" key="2">
    <source>
        <dbReference type="Proteomes" id="UP000063308"/>
    </source>
</evidence>
<reference evidence="1 2" key="1">
    <citation type="submission" date="2014-11" db="EMBL/GenBank/DDBJ databases">
        <title>Symbiosis island explosion on the genome of extra-slow-growing strains of soybean bradyrhizobia with massive insertion sequences.</title>
        <authorList>
            <person name="Iida T."/>
            <person name="Minamisawa K."/>
        </authorList>
    </citation>
    <scope>NUCLEOTIDE SEQUENCE [LARGE SCALE GENOMIC DNA]</scope>
    <source>
        <strain evidence="1 2">NK6</strain>
    </source>
</reference>
<name>A0A0E4FUV3_9BRAD</name>
<proteinExistence type="predicted"/>
<evidence type="ECO:0000313" key="1">
    <source>
        <dbReference type="EMBL" id="BAR58793.1"/>
    </source>
</evidence>
<sequence length="38" mass="4512">MKELIAANDFLERRLEELASSGYALGRLLPRDRKDWYD</sequence>
<dbReference type="EMBL" id="AP014685">
    <property type="protein sequence ID" value="BAR58793.1"/>
    <property type="molecule type" value="Genomic_DNA"/>
</dbReference>
<gene>
    <name evidence="1" type="ORF">NK6_5635</name>
</gene>
<organism evidence="1 2">
    <name type="scientific">Bradyrhizobium diazoefficiens</name>
    <dbReference type="NCBI Taxonomy" id="1355477"/>
    <lineage>
        <taxon>Bacteria</taxon>
        <taxon>Pseudomonadati</taxon>
        <taxon>Pseudomonadota</taxon>
        <taxon>Alphaproteobacteria</taxon>
        <taxon>Hyphomicrobiales</taxon>
        <taxon>Nitrobacteraceae</taxon>
        <taxon>Bradyrhizobium</taxon>
    </lineage>
</organism>
<dbReference type="Proteomes" id="UP000063308">
    <property type="component" value="Chromosome"/>
</dbReference>